<proteinExistence type="inferred from homology"/>
<dbReference type="EMBL" id="JAPOHD010000024">
    <property type="protein sequence ID" value="MCY1720928.1"/>
    <property type="molecule type" value="Genomic_DNA"/>
</dbReference>
<feature type="binding site" evidence="5">
    <location>
        <position position="107"/>
    </location>
    <ligand>
        <name>substrate</name>
    </ligand>
</feature>
<dbReference type="InterPro" id="IPR023210">
    <property type="entry name" value="NADP_OxRdtase_dom"/>
</dbReference>
<dbReference type="PROSITE" id="PS00062">
    <property type="entry name" value="ALDOKETO_REDUCTASE_2"/>
    <property type="match status" value="1"/>
</dbReference>
<evidence type="ECO:0000313" key="9">
    <source>
        <dbReference type="Proteomes" id="UP001145087"/>
    </source>
</evidence>
<keyword evidence="3" id="KW-0560">Oxidoreductase</keyword>
<feature type="domain" description="NADP-dependent oxidoreductase" evidence="7">
    <location>
        <begin position="23"/>
        <end position="258"/>
    </location>
</feature>
<keyword evidence="2" id="KW-0521">NADP</keyword>
<comment type="caution">
    <text evidence="8">The sequence shown here is derived from an EMBL/GenBank/DDBJ whole genome shotgun (WGS) entry which is preliminary data.</text>
</comment>
<dbReference type="Proteomes" id="UP001145087">
    <property type="component" value="Unassembled WGS sequence"/>
</dbReference>
<evidence type="ECO:0000256" key="4">
    <source>
        <dbReference type="PIRSR" id="PIRSR000097-1"/>
    </source>
</evidence>
<evidence type="ECO:0000256" key="1">
    <source>
        <dbReference type="ARBA" id="ARBA00007905"/>
    </source>
</evidence>
<dbReference type="Pfam" id="PF00248">
    <property type="entry name" value="Aldo_ket_red"/>
    <property type="match status" value="1"/>
</dbReference>
<dbReference type="GO" id="GO:0016616">
    <property type="term" value="F:oxidoreductase activity, acting on the CH-OH group of donors, NAD or NADP as acceptor"/>
    <property type="evidence" value="ECO:0007669"/>
    <property type="project" value="UniProtKB-ARBA"/>
</dbReference>
<evidence type="ECO:0000256" key="6">
    <source>
        <dbReference type="PIRSR" id="PIRSR000097-3"/>
    </source>
</evidence>
<dbReference type="FunFam" id="3.20.20.100:FF:000015">
    <property type="entry name" value="Oxidoreductase, aldo/keto reductase family"/>
    <property type="match status" value="1"/>
</dbReference>
<keyword evidence="9" id="KW-1185">Reference proteome</keyword>
<dbReference type="InterPro" id="IPR020471">
    <property type="entry name" value="AKR"/>
</dbReference>
<dbReference type="AlphaFoldDB" id="A0A9X3J5Z3"/>
<dbReference type="InterPro" id="IPR036812">
    <property type="entry name" value="NAD(P)_OxRdtase_dom_sf"/>
</dbReference>
<feature type="active site" description="Proton donor" evidence="4">
    <location>
        <position position="49"/>
    </location>
</feature>
<dbReference type="CDD" id="cd19133">
    <property type="entry name" value="AKR_AKR5F1"/>
    <property type="match status" value="1"/>
</dbReference>
<dbReference type="PANTHER" id="PTHR43827">
    <property type="entry name" value="2,5-DIKETO-D-GLUCONIC ACID REDUCTASE"/>
    <property type="match status" value="1"/>
</dbReference>
<sequence length="281" mass="32247">MKTVELNNGIEMPILGYGVFQIPDYDECKKSVLTALEVGYRSIDTAQAYQNEKAVGDAIKESGINRDELFITTKLWMTNTGNEATKKAFETSLNKLQLDYLDLYLIHQPFGNVHGSWQAMEDLYNAGKTRAIGVSNFYADRVVDLINFNEVVPMVNQIETHPFYQRHDEHKFLAENGVQHESWAPFAEGRNDFFINEVLAAIGRKYGKSVAQVTLRWMIQNDVVVIPKSVRKERMEQNIDVFDFELSTEDMTVIEALDKQQSSFFSHRDPETVKWFGSLLK</sequence>
<dbReference type="SUPFAM" id="SSF51430">
    <property type="entry name" value="NAD(P)-linked oxidoreductase"/>
    <property type="match status" value="1"/>
</dbReference>
<evidence type="ECO:0000256" key="3">
    <source>
        <dbReference type="ARBA" id="ARBA00023002"/>
    </source>
</evidence>
<dbReference type="Gene3D" id="3.20.20.100">
    <property type="entry name" value="NADP-dependent oxidoreductase domain"/>
    <property type="match status" value="1"/>
</dbReference>
<dbReference type="InterPro" id="IPR018170">
    <property type="entry name" value="Aldo/ket_reductase_CS"/>
</dbReference>
<dbReference type="PANTHER" id="PTHR43827:SF3">
    <property type="entry name" value="NADP-DEPENDENT OXIDOREDUCTASE DOMAIN-CONTAINING PROTEIN"/>
    <property type="match status" value="1"/>
</dbReference>
<name>A0A9X3J5Z3_9BACT</name>
<evidence type="ECO:0000256" key="5">
    <source>
        <dbReference type="PIRSR" id="PIRSR000097-2"/>
    </source>
</evidence>
<feature type="site" description="Lowers pKa of active site Tyr" evidence="6">
    <location>
        <position position="74"/>
    </location>
</feature>
<dbReference type="PROSITE" id="PS00798">
    <property type="entry name" value="ALDOKETO_REDUCTASE_1"/>
    <property type="match status" value="1"/>
</dbReference>
<gene>
    <name evidence="8" type="ORF">OU798_11285</name>
</gene>
<reference evidence="8" key="1">
    <citation type="submission" date="2022-11" db="EMBL/GenBank/DDBJ databases">
        <title>Marilongibacter aestuarii gen. nov., sp. nov., isolated from tidal flat sediment.</title>
        <authorList>
            <person name="Jiayan W."/>
        </authorList>
    </citation>
    <scope>NUCLEOTIDE SEQUENCE</scope>
    <source>
        <strain evidence="8">Z1-6</strain>
    </source>
</reference>
<evidence type="ECO:0000313" key="8">
    <source>
        <dbReference type="EMBL" id="MCY1720928.1"/>
    </source>
</evidence>
<dbReference type="PRINTS" id="PR00069">
    <property type="entry name" value="ALDKETRDTASE"/>
</dbReference>
<dbReference type="RefSeq" id="WP_343333261.1">
    <property type="nucleotide sequence ID" value="NZ_JAPOHD010000024.1"/>
</dbReference>
<dbReference type="PIRSF" id="PIRSF000097">
    <property type="entry name" value="AKR"/>
    <property type="match status" value="1"/>
</dbReference>
<comment type="similarity">
    <text evidence="1">Belongs to the aldo/keto reductase family.</text>
</comment>
<organism evidence="8 9">
    <name type="scientific">Draconibacterium aestuarii</name>
    <dbReference type="NCBI Taxonomy" id="2998507"/>
    <lineage>
        <taxon>Bacteria</taxon>
        <taxon>Pseudomonadati</taxon>
        <taxon>Bacteroidota</taxon>
        <taxon>Bacteroidia</taxon>
        <taxon>Marinilabiliales</taxon>
        <taxon>Prolixibacteraceae</taxon>
        <taxon>Draconibacterium</taxon>
    </lineage>
</organism>
<accession>A0A9X3J5Z3</accession>
<protein>
    <submittedName>
        <fullName evidence="8">Aldo/keto reductase</fullName>
    </submittedName>
</protein>
<evidence type="ECO:0000256" key="2">
    <source>
        <dbReference type="ARBA" id="ARBA00022857"/>
    </source>
</evidence>
<evidence type="ECO:0000259" key="7">
    <source>
        <dbReference type="Pfam" id="PF00248"/>
    </source>
</evidence>